<comment type="subcellular location">
    <subcellularLocation>
        <location evidence="1">Membrane</location>
        <topology evidence="1">Multi-pass membrane protein</topology>
    </subcellularLocation>
</comment>
<reference evidence="5" key="1">
    <citation type="journal article" date="2021" name="Nat. Commun.">
        <title>Genomic analyses provide insights into spinach domestication and the genetic basis of agronomic traits.</title>
        <authorList>
            <person name="Cai X."/>
            <person name="Sun X."/>
            <person name="Xu C."/>
            <person name="Sun H."/>
            <person name="Wang X."/>
            <person name="Ge C."/>
            <person name="Zhang Z."/>
            <person name="Wang Q."/>
            <person name="Fei Z."/>
            <person name="Jiao C."/>
            <person name="Wang Q."/>
        </authorList>
    </citation>
    <scope>NUCLEOTIDE SEQUENCE [LARGE SCALE GENOMIC DNA]</scope>
    <source>
        <strain evidence="5">cv. Varoflay</strain>
    </source>
</reference>
<keyword evidence="5" id="KW-1185">Reference proteome</keyword>
<evidence type="ECO:0000256" key="1">
    <source>
        <dbReference type="ARBA" id="ARBA00004141"/>
    </source>
</evidence>
<dbReference type="OrthoDB" id="1723921at2759"/>
<evidence type="ECO:0000313" key="5">
    <source>
        <dbReference type="Proteomes" id="UP000813463"/>
    </source>
</evidence>
<reference evidence="6" key="2">
    <citation type="submission" date="2025-08" db="UniProtKB">
        <authorList>
            <consortium name="RefSeq"/>
        </authorList>
    </citation>
    <scope>IDENTIFICATION</scope>
    <source>
        <tissue evidence="6">Leaf</tissue>
    </source>
</reference>
<evidence type="ECO:0000256" key="2">
    <source>
        <dbReference type="ARBA" id="ARBA00008017"/>
    </source>
</evidence>
<dbReference type="GO" id="GO:0008381">
    <property type="term" value="F:mechanosensitive monoatomic ion channel activity"/>
    <property type="evidence" value="ECO:0000318"/>
    <property type="project" value="GO_Central"/>
</dbReference>
<feature type="transmembrane region" description="Helical" evidence="4">
    <location>
        <begin position="615"/>
        <end position="635"/>
    </location>
</feature>
<keyword evidence="4" id="KW-0812">Transmembrane</keyword>
<feature type="transmembrane region" description="Helical" evidence="4">
    <location>
        <begin position="354"/>
        <end position="379"/>
    </location>
</feature>
<keyword evidence="4" id="KW-0472">Membrane</keyword>
<dbReference type="GeneID" id="110801677"/>
<dbReference type="GO" id="GO:0006820">
    <property type="term" value="P:monoatomic anion transport"/>
    <property type="evidence" value="ECO:0000318"/>
    <property type="project" value="GO_Central"/>
</dbReference>
<sequence length="859" mass="97889">MMSTQQPSKGKITDDSATLPVSNANSHEILPGSPICDTSVNILEDKSVTPPSVLKMNHPPPYQIPEVCSWSSLPYILFGLLFLPFSLTIFLCFATIAATAALPLLVVFYVVTRLFQFTRHGEGYDNATLLKVYIRTWIFLDMLLLLVSAGVFSVIVKHVPLLKHVTLTGLSLTDWIHVYCVIFGIYVFSLFISTFANTTIPLVPLDRRESGVNVSEGVTEIFDCLIFWLAEFEVMKRVPTFKHHKMLGLYSKNWIEASLFILIVYNIISLSTHAIMWLLQKFVCEKLDPGLNEKQTLYLVIEKLMSRKYLVYFANGIKHSMNYIFFSLFLLLVWVLYFGSHLEGTTRAKNVIEYGTWTCICFFICSVLWLIKTCVILSWKARSVYSRLRIKILEGGKQLYFLGIIGRHSYDIFNVLHKETSDTVDLASRGNILTSILCDESDEEFSCLDKSDYVVDSNGKDFSSKRKKVVKDELLIMHQVPTMYDVQEAALYFLNARNDLLNEKYTSDILEQLKSCSEDGNYHSRSTEEYLKRLVEVGNTAHVETQDSPRDTKLGKKVKQEWGYFEDQLHEYTADSLEDSTSSFETSLEIWMERAHNNCLVLANTLSSAEEVVDCLNKIISTLLIAATFILWLLISGLATTKVLVLIASPSIAVTFIFRDVCKTVFYGIVFAYVVHPFDVGDLCFIDENLMEVKTIGIWKTTFTKVSTQEEVIYSNPQLAQKSSINYKTDFNWNDCLEFDADSLEKETIRNLKKEIEQYLEGNKDKFRPGFNCVEVVPAVASGENIKIAVNFRHNVKLKNNTYFQCLKEKRNLRSEIVLYVQNLIDQNKNAGSKSKTSEKSADCAEEKTETSNDSLICK</sequence>
<feature type="transmembrane region" description="Helical" evidence="4">
    <location>
        <begin position="257"/>
        <end position="279"/>
    </location>
</feature>
<evidence type="ECO:0000256" key="3">
    <source>
        <dbReference type="SAM" id="MobiDB-lite"/>
    </source>
</evidence>
<organism evidence="5 6">
    <name type="scientific">Spinacia oleracea</name>
    <name type="common">Spinach</name>
    <dbReference type="NCBI Taxonomy" id="3562"/>
    <lineage>
        <taxon>Eukaryota</taxon>
        <taxon>Viridiplantae</taxon>
        <taxon>Streptophyta</taxon>
        <taxon>Embryophyta</taxon>
        <taxon>Tracheophyta</taxon>
        <taxon>Spermatophyta</taxon>
        <taxon>Magnoliopsida</taxon>
        <taxon>eudicotyledons</taxon>
        <taxon>Gunneridae</taxon>
        <taxon>Pentapetalae</taxon>
        <taxon>Caryophyllales</taxon>
        <taxon>Chenopodiaceae</taxon>
        <taxon>Chenopodioideae</taxon>
        <taxon>Anserineae</taxon>
        <taxon>Spinacia</taxon>
    </lineage>
</organism>
<feature type="region of interest" description="Disordered" evidence="3">
    <location>
        <begin position="830"/>
        <end position="859"/>
    </location>
</feature>
<comment type="similarity">
    <text evidence="2">Belongs to the MscS (TC 1.A.23) family.</text>
</comment>
<dbReference type="InterPro" id="IPR016688">
    <property type="entry name" value="MscS-like_plants/fungi"/>
</dbReference>
<evidence type="ECO:0000313" key="6">
    <source>
        <dbReference type="RefSeq" id="XP_021862772.1"/>
    </source>
</evidence>
<proteinExistence type="inferred from homology"/>
<dbReference type="AlphaFoldDB" id="A0A9R0J8U5"/>
<dbReference type="RefSeq" id="XP_021862772.1">
    <property type="nucleotide sequence ID" value="XM_022007080.2"/>
</dbReference>
<keyword evidence="4" id="KW-1133">Transmembrane helix</keyword>
<dbReference type="PANTHER" id="PTHR31618:SF7">
    <property type="entry name" value="MECHANOSENSITIVE ION CHANNEL PROTEIN"/>
    <property type="match status" value="1"/>
</dbReference>
<evidence type="ECO:0000256" key="4">
    <source>
        <dbReference type="SAM" id="Phobius"/>
    </source>
</evidence>
<feature type="compositionally biased region" description="Basic and acidic residues" evidence="3">
    <location>
        <begin position="836"/>
        <end position="851"/>
    </location>
</feature>
<dbReference type="KEGG" id="soe:110801677"/>
<feature type="transmembrane region" description="Helical" evidence="4">
    <location>
        <begin position="81"/>
        <end position="111"/>
    </location>
</feature>
<dbReference type="GO" id="GO:0005886">
    <property type="term" value="C:plasma membrane"/>
    <property type="evidence" value="ECO:0000318"/>
    <property type="project" value="GO_Central"/>
</dbReference>
<dbReference type="GO" id="GO:0050982">
    <property type="term" value="P:detection of mechanical stimulus"/>
    <property type="evidence" value="ECO:0000318"/>
    <property type="project" value="GO_Central"/>
</dbReference>
<gene>
    <name evidence="6" type="primary">LOC110801677</name>
</gene>
<feature type="transmembrane region" description="Helical" evidence="4">
    <location>
        <begin position="132"/>
        <end position="156"/>
    </location>
</feature>
<dbReference type="Proteomes" id="UP000813463">
    <property type="component" value="Chromosome 4"/>
</dbReference>
<dbReference type="PANTHER" id="PTHR31618">
    <property type="entry name" value="MECHANOSENSITIVE ION CHANNEL PROTEIN 5"/>
    <property type="match status" value="1"/>
</dbReference>
<accession>A0A9R0J8U5</accession>
<name>A0A9R0J8U5_SPIOL</name>
<feature type="transmembrane region" description="Helical" evidence="4">
    <location>
        <begin position="323"/>
        <end position="342"/>
    </location>
</feature>
<feature type="transmembrane region" description="Helical" evidence="4">
    <location>
        <begin position="176"/>
        <end position="200"/>
    </location>
</feature>
<protein>
    <submittedName>
        <fullName evidence="6">Mechanosensitive ion channel protein 9-like isoform X1</fullName>
    </submittedName>
</protein>